<feature type="non-terminal residue" evidence="2">
    <location>
        <position position="1"/>
    </location>
</feature>
<dbReference type="AlphaFoldDB" id="A0A822A8K0"/>
<gene>
    <name evidence="2" type="ORF">QYT958_LOCUS37454</name>
</gene>
<comment type="caution">
    <text evidence="2">The sequence shown here is derived from an EMBL/GenBank/DDBJ whole genome shotgun (WGS) entry which is preliminary data.</text>
</comment>
<feature type="compositionally biased region" description="Basic residues" evidence="1">
    <location>
        <begin position="1"/>
        <end position="11"/>
    </location>
</feature>
<name>A0A822A8K0_9BILA</name>
<evidence type="ECO:0000313" key="3">
    <source>
        <dbReference type="Proteomes" id="UP000663848"/>
    </source>
</evidence>
<feature type="region of interest" description="Disordered" evidence="1">
    <location>
        <begin position="1"/>
        <end position="21"/>
    </location>
</feature>
<accession>A0A822A8K0</accession>
<dbReference type="EMBL" id="CAJOBR010031259">
    <property type="protein sequence ID" value="CAF4994410.1"/>
    <property type="molecule type" value="Genomic_DNA"/>
</dbReference>
<protein>
    <submittedName>
        <fullName evidence="2">Uncharacterized protein</fullName>
    </submittedName>
</protein>
<evidence type="ECO:0000313" key="2">
    <source>
        <dbReference type="EMBL" id="CAF4994410.1"/>
    </source>
</evidence>
<feature type="non-terminal residue" evidence="2">
    <location>
        <position position="162"/>
    </location>
</feature>
<organism evidence="2 3">
    <name type="scientific">Rotaria socialis</name>
    <dbReference type="NCBI Taxonomy" id="392032"/>
    <lineage>
        <taxon>Eukaryota</taxon>
        <taxon>Metazoa</taxon>
        <taxon>Spiralia</taxon>
        <taxon>Gnathifera</taxon>
        <taxon>Rotifera</taxon>
        <taxon>Eurotatoria</taxon>
        <taxon>Bdelloidea</taxon>
        <taxon>Philodinida</taxon>
        <taxon>Philodinidae</taxon>
        <taxon>Rotaria</taxon>
    </lineage>
</organism>
<proteinExistence type="predicted"/>
<evidence type="ECO:0000256" key="1">
    <source>
        <dbReference type="SAM" id="MobiDB-lite"/>
    </source>
</evidence>
<reference evidence="2" key="1">
    <citation type="submission" date="2021-02" db="EMBL/GenBank/DDBJ databases">
        <authorList>
            <person name="Nowell W R."/>
        </authorList>
    </citation>
    <scope>NUCLEOTIDE SEQUENCE</scope>
</reference>
<feature type="region of interest" description="Disordered" evidence="1">
    <location>
        <begin position="117"/>
        <end position="138"/>
    </location>
</feature>
<dbReference type="Proteomes" id="UP000663848">
    <property type="component" value="Unassembled WGS sequence"/>
</dbReference>
<sequence length="162" mass="18352">IPGARRRRKKRNREDPDEQPSTSIFTADILERKLVPRKSFKSTLLAKDYPVYNAMYPHKNLSNAYPSGLRVNVSDSYYSESHTTMTETARHRASSTVSIKRVKRADINQLDNKEKLNETENVNNASVTDAGNNTNNGRLRRSTVSVVRISKANEASLRKSIT</sequence>
<feature type="compositionally biased region" description="Polar residues" evidence="1">
    <location>
        <begin position="119"/>
        <end position="138"/>
    </location>
</feature>